<organism evidence="3 4">
    <name type="scientific">Triparma laevis f. longispina</name>
    <dbReference type="NCBI Taxonomy" id="1714387"/>
    <lineage>
        <taxon>Eukaryota</taxon>
        <taxon>Sar</taxon>
        <taxon>Stramenopiles</taxon>
        <taxon>Ochrophyta</taxon>
        <taxon>Bolidophyceae</taxon>
        <taxon>Parmales</taxon>
        <taxon>Triparmaceae</taxon>
        <taxon>Triparma</taxon>
    </lineage>
</organism>
<dbReference type="InterPro" id="IPR000352">
    <property type="entry name" value="Pep_chain_release_fac_I"/>
</dbReference>
<dbReference type="GO" id="GO:0070126">
    <property type="term" value="P:mitochondrial translational termination"/>
    <property type="evidence" value="ECO:0007669"/>
    <property type="project" value="TreeGrafter"/>
</dbReference>
<evidence type="ECO:0000313" key="3">
    <source>
        <dbReference type="EMBL" id="GMI04367.1"/>
    </source>
</evidence>
<dbReference type="Gene3D" id="3.30.160.20">
    <property type="match status" value="1"/>
</dbReference>
<accession>A0A9W7C6W3</accession>
<keyword evidence="4" id="KW-1185">Reference proteome</keyword>
<dbReference type="GO" id="GO:0005762">
    <property type="term" value="C:mitochondrial large ribosomal subunit"/>
    <property type="evidence" value="ECO:0007669"/>
    <property type="project" value="TreeGrafter"/>
</dbReference>
<proteinExistence type="predicted"/>
<dbReference type="PANTHER" id="PTHR11075:SF54">
    <property type="entry name" value="LARGE RIBOSOMAL SUBUNIT PROTEIN ML62"/>
    <property type="match status" value="1"/>
</dbReference>
<sequence>MLFRTLPRSISSLPPSSYFFSFSRSSGAGGQNVNKLNTRVTLKLSLQNLPEMDRLKELNKNIIGKDNVLTLSSQVHRTQLKNKKDVLQKLQQILDLSRLPVKTRDERGDVITDVGKLKRKKEKGKRKDVKKNRGSFKDYD</sequence>
<feature type="compositionally biased region" description="Basic residues" evidence="1">
    <location>
        <begin position="117"/>
        <end position="134"/>
    </location>
</feature>
<gene>
    <name evidence="3" type="ORF">TrLO_g9666</name>
</gene>
<dbReference type="GO" id="GO:0016150">
    <property type="term" value="F:translation release factor activity, codon nonspecific"/>
    <property type="evidence" value="ECO:0007669"/>
    <property type="project" value="TreeGrafter"/>
</dbReference>
<evidence type="ECO:0000256" key="1">
    <source>
        <dbReference type="SAM" id="MobiDB-lite"/>
    </source>
</evidence>
<evidence type="ECO:0000259" key="2">
    <source>
        <dbReference type="Pfam" id="PF00472"/>
    </source>
</evidence>
<dbReference type="Pfam" id="PF00472">
    <property type="entry name" value="RF-1"/>
    <property type="match status" value="1"/>
</dbReference>
<dbReference type="PANTHER" id="PTHR11075">
    <property type="entry name" value="PEPTIDE CHAIN RELEASE FACTOR"/>
    <property type="match status" value="1"/>
</dbReference>
<reference evidence="4" key="1">
    <citation type="journal article" date="2023" name="Commun. Biol.">
        <title>Genome analysis of Parmales, the sister group of diatoms, reveals the evolutionary specialization of diatoms from phago-mixotrophs to photoautotrophs.</title>
        <authorList>
            <person name="Ban H."/>
            <person name="Sato S."/>
            <person name="Yoshikawa S."/>
            <person name="Yamada K."/>
            <person name="Nakamura Y."/>
            <person name="Ichinomiya M."/>
            <person name="Sato N."/>
            <person name="Blanc-Mathieu R."/>
            <person name="Endo H."/>
            <person name="Kuwata A."/>
            <person name="Ogata H."/>
        </authorList>
    </citation>
    <scope>NUCLEOTIDE SEQUENCE [LARGE SCALE GENOMIC DNA]</scope>
    <source>
        <strain evidence="4">NIES 3700</strain>
    </source>
</reference>
<feature type="region of interest" description="Disordered" evidence="1">
    <location>
        <begin position="116"/>
        <end position="140"/>
    </location>
</feature>
<name>A0A9W7C6W3_9STRA</name>
<comment type="caution">
    <text evidence="3">The sequence shown here is derived from an EMBL/GenBank/DDBJ whole genome shotgun (WGS) entry which is preliminary data.</text>
</comment>
<dbReference type="EMBL" id="BRXW01000073">
    <property type="protein sequence ID" value="GMI04367.1"/>
    <property type="molecule type" value="Genomic_DNA"/>
</dbReference>
<dbReference type="OrthoDB" id="270639at2759"/>
<dbReference type="InterPro" id="IPR052104">
    <property type="entry name" value="Mito_Release_Factor_mL62"/>
</dbReference>
<protein>
    <recommendedName>
        <fullName evidence="2">Prokaryotic-type class I peptide chain release factors domain-containing protein</fullName>
    </recommendedName>
</protein>
<evidence type="ECO:0000313" key="4">
    <source>
        <dbReference type="Proteomes" id="UP001165122"/>
    </source>
</evidence>
<feature type="domain" description="Prokaryotic-type class I peptide chain release factors" evidence="2">
    <location>
        <begin position="13"/>
        <end position="138"/>
    </location>
</feature>
<dbReference type="Proteomes" id="UP001165122">
    <property type="component" value="Unassembled WGS sequence"/>
</dbReference>
<dbReference type="SUPFAM" id="SSF110916">
    <property type="entry name" value="Peptidyl-tRNA hydrolase domain-like"/>
    <property type="match status" value="1"/>
</dbReference>
<dbReference type="AlphaFoldDB" id="A0A9W7C6W3"/>
<dbReference type="GO" id="GO:0004045">
    <property type="term" value="F:peptidyl-tRNA hydrolase activity"/>
    <property type="evidence" value="ECO:0007669"/>
    <property type="project" value="TreeGrafter"/>
</dbReference>